<dbReference type="Proteomes" id="UP000246018">
    <property type="component" value="Unassembled WGS sequence"/>
</dbReference>
<proteinExistence type="predicted"/>
<evidence type="ECO:0000313" key="2">
    <source>
        <dbReference type="Proteomes" id="UP000246018"/>
    </source>
</evidence>
<accession>A0A2T8F5Z8</accession>
<reference evidence="1 2" key="1">
    <citation type="submission" date="2018-04" db="EMBL/GenBank/DDBJ databases">
        <title>Genome of Nocardioides gansuensis WSJ-1.</title>
        <authorList>
            <person name="Wu S."/>
            <person name="Wang G."/>
        </authorList>
    </citation>
    <scope>NUCLEOTIDE SEQUENCE [LARGE SCALE GENOMIC DNA]</scope>
    <source>
        <strain evidence="1 2">WSJ-1</strain>
    </source>
</reference>
<protein>
    <submittedName>
        <fullName evidence="1">Uncharacterized protein</fullName>
    </submittedName>
</protein>
<organism evidence="1 2">
    <name type="scientific">Nocardioides gansuensis</name>
    <dbReference type="NCBI Taxonomy" id="2138300"/>
    <lineage>
        <taxon>Bacteria</taxon>
        <taxon>Bacillati</taxon>
        <taxon>Actinomycetota</taxon>
        <taxon>Actinomycetes</taxon>
        <taxon>Propionibacteriales</taxon>
        <taxon>Nocardioidaceae</taxon>
        <taxon>Nocardioides</taxon>
    </lineage>
</organism>
<dbReference type="EMBL" id="QDGZ01000010">
    <property type="protein sequence ID" value="PVG81128.1"/>
    <property type="molecule type" value="Genomic_DNA"/>
</dbReference>
<evidence type="ECO:0000313" key="1">
    <source>
        <dbReference type="EMBL" id="PVG81128.1"/>
    </source>
</evidence>
<comment type="caution">
    <text evidence="1">The sequence shown here is derived from an EMBL/GenBank/DDBJ whole genome shotgun (WGS) entry which is preliminary data.</text>
</comment>
<keyword evidence="2" id="KW-1185">Reference proteome</keyword>
<gene>
    <name evidence="1" type="ORF">DDE18_20180</name>
</gene>
<dbReference type="AlphaFoldDB" id="A0A2T8F5Z8"/>
<name>A0A2T8F5Z8_9ACTN</name>
<sequence>MYQSRIHPGLDRALDSLDEPIHERGLVVRTQLTTCLKNRLDVLSVETITVRLLATDPFRHAKTIRARGCSHP</sequence>